<feature type="domain" description="HTH luxR-type" evidence="4">
    <location>
        <begin position="838"/>
        <end position="903"/>
    </location>
</feature>
<dbReference type="InterPro" id="IPR027417">
    <property type="entry name" value="P-loop_NTPase"/>
</dbReference>
<evidence type="ECO:0000313" key="5">
    <source>
        <dbReference type="EMBL" id="SUA40972.1"/>
    </source>
</evidence>
<dbReference type="PANTHER" id="PTHR44688">
    <property type="entry name" value="DNA-BINDING TRANSCRIPTIONAL ACTIVATOR DEVR_DOSR"/>
    <property type="match status" value="1"/>
</dbReference>
<name>A0A378WJ77_9NOCA</name>
<proteinExistence type="predicted"/>
<keyword evidence="1" id="KW-0805">Transcription regulation</keyword>
<dbReference type="InterPro" id="IPR036388">
    <property type="entry name" value="WH-like_DNA-bd_sf"/>
</dbReference>
<dbReference type="SUPFAM" id="SSF52540">
    <property type="entry name" value="P-loop containing nucleoside triphosphate hydrolases"/>
    <property type="match status" value="1"/>
</dbReference>
<gene>
    <name evidence="5" type="primary">malT</name>
    <name evidence="5" type="ORF">NCTC13184_00299</name>
</gene>
<dbReference type="InterPro" id="IPR000792">
    <property type="entry name" value="Tscrpt_reg_LuxR_C"/>
</dbReference>
<reference evidence="5 6" key="1">
    <citation type="submission" date="2018-06" db="EMBL/GenBank/DDBJ databases">
        <authorList>
            <consortium name="Pathogen Informatics"/>
            <person name="Doyle S."/>
        </authorList>
    </citation>
    <scope>NUCLEOTIDE SEQUENCE [LARGE SCALE GENOMIC DNA]</scope>
    <source>
        <strain evidence="5 6">NCTC13184</strain>
    </source>
</reference>
<organism evidence="5 6">
    <name type="scientific">Nocardia africana</name>
    <dbReference type="NCBI Taxonomy" id="134964"/>
    <lineage>
        <taxon>Bacteria</taxon>
        <taxon>Bacillati</taxon>
        <taxon>Actinomycetota</taxon>
        <taxon>Actinomycetes</taxon>
        <taxon>Mycobacteriales</taxon>
        <taxon>Nocardiaceae</taxon>
        <taxon>Nocardia</taxon>
    </lineage>
</organism>
<dbReference type="Gene3D" id="1.10.10.10">
    <property type="entry name" value="Winged helix-like DNA-binding domain superfamily/Winged helix DNA-binding domain"/>
    <property type="match status" value="1"/>
</dbReference>
<dbReference type="PRINTS" id="PR00038">
    <property type="entry name" value="HTHLUXR"/>
</dbReference>
<keyword evidence="2" id="KW-0238">DNA-binding</keyword>
<dbReference type="Gene3D" id="3.40.50.300">
    <property type="entry name" value="P-loop containing nucleotide triphosphate hydrolases"/>
    <property type="match status" value="1"/>
</dbReference>
<protein>
    <submittedName>
        <fullName evidence="5">ATP-dependent transcriptional activator malT</fullName>
    </submittedName>
</protein>
<dbReference type="InterPro" id="IPR003593">
    <property type="entry name" value="AAA+_ATPase"/>
</dbReference>
<dbReference type="EMBL" id="UGRU01000001">
    <property type="protein sequence ID" value="SUA40972.1"/>
    <property type="molecule type" value="Genomic_DNA"/>
</dbReference>
<dbReference type="PROSITE" id="PS50043">
    <property type="entry name" value="HTH_LUXR_2"/>
    <property type="match status" value="1"/>
</dbReference>
<accession>A0A378WJ77</accession>
<dbReference type="SMART" id="SM00382">
    <property type="entry name" value="AAA"/>
    <property type="match status" value="1"/>
</dbReference>
<dbReference type="InterPro" id="IPR016032">
    <property type="entry name" value="Sig_transdc_resp-reg_C-effctor"/>
</dbReference>
<dbReference type="Proteomes" id="UP000255082">
    <property type="component" value="Unassembled WGS sequence"/>
</dbReference>
<dbReference type="SMART" id="SM00421">
    <property type="entry name" value="HTH_LUXR"/>
    <property type="match status" value="1"/>
</dbReference>
<dbReference type="SUPFAM" id="SSF46894">
    <property type="entry name" value="C-terminal effector domain of the bipartite response regulators"/>
    <property type="match status" value="1"/>
</dbReference>
<dbReference type="GO" id="GO:0003677">
    <property type="term" value="F:DNA binding"/>
    <property type="evidence" value="ECO:0007669"/>
    <property type="project" value="UniProtKB-KW"/>
</dbReference>
<dbReference type="CDD" id="cd06170">
    <property type="entry name" value="LuxR_C_like"/>
    <property type="match status" value="1"/>
</dbReference>
<dbReference type="GO" id="GO:0006355">
    <property type="term" value="P:regulation of DNA-templated transcription"/>
    <property type="evidence" value="ECO:0007669"/>
    <property type="project" value="InterPro"/>
</dbReference>
<evidence type="ECO:0000256" key="3">
    <source>
        <dbReference type="ARBA" id="ARBA00023163"/>
    </source>
</evidence>
<dbReference type="Pfam" id="PF25873">
    <property type="entry name" value="WHD_MalT"/>
    <property type="match status" value="1"/>
</dbReference>
<dbReference type="InterPro" id="IPR059106">
    <property type="entry name" value="WHD_MalT"/>
</dbReference>
<evidence type="ECO:0000259" key="4">
    <source>
        <dbReference type="PROSITE" id="PS50043"/>
    </source>
</evidence>
<evidence type="ECO:0000256" key="2">
    <source>
        <dbReference type="ARBA" id="ARBA00023125"/>
    </source>
</evidence>
<dbReference type="PANTHER" id="PTHR44688:SF16">
    <property type="entry name" value="DNA-BINDING TRANSCRIPTIONAL ACTIVATOR DEVR_DOSR"/>
    <property type="match status" value="1"/>
</dbReference>
<evidence type="ECO:0000256" key="1">
    <source>
        <dbReference type="ARBA" id="ARBA00023015"/>
    </source>
</evidence>
<dbReference type="Pfam" id="PF00196">
    <property type="entry name" value="GerE"/>
    <property type="match status" value="1"/>
</dbReference>
<keyword evidence="3" id="KW-0804">Transcription</keyword>
<evidence type="ECO:0000313" key="6">
    <source>
        <dbReference type="Proteomes" id="UP000255082"/>
    </source>
</evidence>
<dbReference type="AlphaFoldDB" id="A0A378WJ77"/>
<sequence length="905" mass="96128">MSSVRFSLEKAGFTDTAFGKGTAPGGALNASPRTTQSLADSSNVAAIRSGLQLGVPELSFAPLSLPAAHARIDEAAGAGRTVLICAPAGTGKTVLAADWVTRLTTRHSGCRVGWLTFTGRRGESADLWRAIAGVLDFPVGSPDRDPTGPLAEPATLVDRLTDRAEPTVLVLDDAHLLTDPLALAGLEYVVENAPATLTTIVTGRFDPPLRWHGLELSGRLTRLTARELALDDEHTAALLDQHDLHLNAADIAGIQRLTCGWAALVRIAAIYLAANPHDRPTALAALARAPHAISDFLVGELLAALPDDALHFLLATAVPEEFSVALATELVGESAPATLEYLLRNNLPITCVARHGELWHSYHPMLRAYLLAEAARSLPDRLQRIHRSCSTWFIDARMPSAALHHVLAVPGHPQLSRFIREHGPRLVFGGDGPSFFARLDDVGELADDQFVQLLRIAEAVGRGDVAACTAYLDRLDAEPCSASALVPASWLTALRNAVAADVAVLTGAEPAAPDPATPTPIGHAELDCYIILQLANAHLHRGDVARAESGLWQALALAEHSGLGRFVVPAATRLALCGGIGGRLTVMCKRAEHAVALAEKYGLRTHSAMIHAQAMIAYTHYLQGDAIDVGDQPPPATTSGLSPAPAADRQALAILRLIEFDSATERFLAADTLRIQLLDMLAEPTPARSSGNLVLHTVMALLRIQCRVGAQTLVERAVAVLGRTPEVVLAQACLSEYAQTSSATLELLQPLLRRTDGLSPLTAVTAWLLYASASAQLDRPVKAYEAVAQALGHAADDRIVRPFLEVPGTVALLDGSVGRFGHHDRLVDLIRAHPSARGTAHNPGLTETEMSVLRQLPSGMTTLNIAEGMGVSINTVKTHLRGIYHKLGSGSRAEAIARARELGLI</sequence>